<dbReference type="GO" id="GO:0005634">
    <property type="term" value="C:nucleus"/>
    <property type="evidence" value="ECO:0007669"/>
    <property type="project" value="TreeGrafter"/>
</dbReference>
<evidence type="ECO:0000259" key="5">
    <source>
        <dbReference type="PROSITE" id="PS51192"/>
    </source>
</evidence>
<dbReference type="PROSITE" id="PS51192">
    <property type="entry name" value="HELICASE_ATP_BIND_1"/>
    <property type="match status" value="1"/>
</dbReference>
<dbReference type="SUPFAM" id="SSF52540">
    <property type="entry name" value="P-loop containing nucleoside triphosphate hydrolases"/>
    <property type="match status" value="2"/>
</dbReference>
<dbReference type="OrthoDB" id="448448at2759"/>
<dbReference type="GO" id="GO:0006281">
    <property type="term" value="P:DNA repair"/>
    <property type="evidence" value="ECO:0007669"/>
    <property type="project" value="TreeGrafter"/>
</dbReference>
<evidence type="ECO:0000256" key="1">
    <source>
        <dbReference type="ARBA" id="ARBA00022741"/>
    </source>
</evidence>
<protein>
    <submittedName>
        <fullName evidence="7">DNA repair and recombination protein RAD5C</fullName>
    </submittedName>
</protein>
<keyword evidence="3" id="KW-0067">ATP-binding</keyword>
<dbReference type="EMBL" id="JAGMUV010000002">
    <property type="protein sequence ID" value="KAH7171251.1"/>
    <property type="molecule type" value="Genomic_DNA"/>
</dbReference>
<feature type="domain" description="Helicase C-terminal" evidence="6">
    <location>
        <begin position="740"/>
        <end position="896"/>
    </location>
</feature>
<dbReference type="GO" id="GO:0008094">
    <property type="term" value="F:ATP-dependent activity, acting on DNA"/>
    <property type="evidence" value="ECO:0007669"/>
    <property type="project" value="TreeGrafter"/>
</dbReference>
<keyword evidence="2" id="KW-0378">Hydrolase</keyword>
<feature type="compositionally biased region" description="Pro residues" evidence="4">
    <location>
        <begin position="41"/>
        <end position="53"/>
    </location>
</feature>
<reference evidence="7" key="1">
    <citation type="journal article" date="2021" name="Nat. Commun.">
        <title>Genetic determinants of endophytism in the Arabidopsis root mycobiome.</title>
        <authorList>
            <person name="Mesny F."/>
            <person name="Miyauchi S."/>
            <person name="Thiergart T."/>
            <person name="Pickel B."/>
            <person name="Atanasova L."/>
            <person name="Karlsson M."/>
            <person name="Huettel B."/>
            <person name="Barry K.W."/>
            <person name="Haridas S."/>
            <person name="Chen C."/>
            <person name="Bauer D."/>
            <person name="Andreopoulos W."/>
            <person name="Pangilinan J."/>
            <person name="LaButti K."/>
            <person name="Riley R."/>
            <person name="Lipzen A."/>
            <person name="Clum A."/>
            <person name="Drula E."/>
            <person name="Henrissat B."/>
            <person name="Kohler A."/>
            <person name="Grigoriev I.V."/>
            <person name="Martin F.M."/>
            <person name="Hacquard S."/>
        </authorList>
    </citation>
    <scope>NUCLEOTIDE SEQUENCE</scope>
    <source>
        <strain evidence="7">MPI-CAGE-AT-0147</strain>
    </source>
</reference>
<dbReference type="GO" id="GO:0016787">
    <property type="term" value="F:hydrolase activity"/>
    <property type="evidence" value="ECO:0007669"/>
    <property type="project" value="UniProtKB-KW"/>
</dbReference>
<dbReference type="InterPro" id="IPR038718">
    <property type="entry name" value="SNF2-like_sf"/>
</dbReference>
<dbReference type="InterPro" id="IPR049730">
    <property type="entry name" value="SNF2/RAD54-like_C"/>
</dbReference>
<proteinExistence type="predicted"/>
<evidence type="ECO:0000256" key="2">
    <source>
        <dbReference type="ARBA" id="ARBA00022801"/>
    </source>
</evidence>
<dbReference type="InterPro" id="IPR027417">
    <property type="entry name" value="P-loop_NTPase"/>
</dbReference>
<dbReference type="InterPro" id="IPR000330">
    <property type="entry name" value="SNF2_N"/>
</dbReference>
<dbReference type="PANTHER" id="PTHR45626">
    <property type="entry name" value="TRANSCRIPTION TERMINATION FACTOR 2-RELATED"/>
    <property type="match status" value="1"/>
</dbReference>
<dbReference type="CDD" id="cd18793">
    <property type="entry name" value="SF2_C_SNF"/>
    <property type="match status" value="1"/>
</dbReference>
<sequence>MNHRKRKLLNHDENAKRLLQPLTPRQKRPPPLLAVRSSAIPTPPSTTSPPEAPNSPVKDAYELGEVLFGILKNIQVLLKWELKTAELVSSQAQTVVQYGEELRELTLDFNPEYCLVKTSNGSSVGVLEARALKTLGPLAQDSPITYKASILESEWQDSVLSIASHIRKGKPISIRVDVIGPRHKAEEVSRTLGRAMLFLQSPSGWGVLPYENPQCLDLPLPVPREVPQDQNLPLLHSHRDIEMGNCELVAQGDKVEEDDMSDPIRILNGINQDQLSGVVDIDPRITTNLHPYQKKGVEFISRRESGQLLPDQTLWEPLNPDQQTVGYRHAITGAKSRTEDDGAGGILADDMGLGKTLMMIAAILGSKAHAEEYMNQKISGSADNLRGETDRPIVSTKATLIVVISELLLSNWIKQIETHTTPGTIKWYKYHGKERTHDASLFCNYDIVITTYGTIAADFRKRRGVLNGTWWYRCVLDEAHTIRNWSTKQFNAVNDIPAHIRWCMTGTPIQNGLEDLGSLVRFLRVPILDDIGTFRRHICAAAGSPALKQNLPNLQLLLRSICIQRTQALLGLQSSTEVLRLEFLDQERNEYLAMQADCKRAIAMAVSSNSKVSHHHNILVKLLRLREYCDGIKVTSSNSPDALFSIMEQSGKLCCAYCTVEIAGTDTTEDGNAAQLTECGRFICSDNCCTEQYATETSDSKRGCPFCDVTHKKLNMLSKMEDCGVDQEQRVTYPSKLLRLLEDVKIHMNDEKCIIFSAWKRTLNLVECLFTENGITYCRVDGSISSIGRRKKILFDFQERADMRVLLMTLGTGAVGLNDLSVASRVHLLEPQWNPSVERQAIGRVIRLGQEREVKIIRYIMCGSIEELVEKRQIQKLQLASGGFNLSQLAKDMDMI</sequence>
<dbReference type="Pfam" id="PF00271">
    <property type="entry name" value="Helicase_C"/>
    <property type="match status" value="1"/>
</dbReference>
<dbReference type="SMART" id="SM00487">
    <property type="entry name" value="DEXDc"/>
    <property type="match status" value="1"/>
</dbReference>
<accession>A0A9P9FRG3</accession>
<dbReference type="AlphaFoldDB" id="A0A9P9FRG3"/>
<dbReference type="InterPro" id="IPR014001">
    <property type="entry name" value="Helicase_ATP-bd"/>
</dbReference>
<feature type="region of interest" description="Disordered" evidence="4">
    <location>
        <begin position="1"/>
        <end position="57"/>
    </location>
</feature>
<evidence type="ECO:0000313" key="7">
    <source>
        <dbReference type="EMBL" id="KAH7171251.1"/>
    </source>
</evidence>
<dbReference type="PROSITE" id="PS51194">
    <property type="entry name" value="HELICASE_CTER"/>
    <property type="match status" value="1"/>
</dbReference>
<dbReference type="InterPro" id="IPR050628">
    <property type="entry name" value="SNF2_RAD54_helicase_TF"/>
</dbReference>
<dbReference type="SMART" id="SM00490">
    <property type="entry name" value="HELICc"/>
    <property type="match status" value="1"/>
</dbReference>
<evidence type="ECO:0000256" key="3">
    <source>
        <dbReference type="ARBA" id="ARBA00022840"/>
    </source>
</evidence>
<dbReference type="GO" id="GO:0005524">
    <property type="term" value="F:ATP binding"/>
    <property type="evidence" value="ECO:0007669"/>
    <property type="project" value="UniProtKB-KW"/>
</dbReference>
<gene>
    <name evidence="7" type="ORF">EDB81DRAFT_194421</name>
</gene>
<dbReference type="Proteomes" id="UP000738349">
    <property type="component" value="Unassembled WGS sequence"/>
</dbReference>
<keyword evidence="1" id="KW-0547">Nucleotide-binding</keyword>
<evidence type="ECO:0000256" key="4">
    <source>
        <dbReference type="SAM" id="MobiDB-lite"/>
    </source>
</evidence>
<keyword evidence="8" id="KW-1185">Reference proteome</keyword>
<feature type="domain" description="Helicase ATP-binding" evidence="5">
    <location>
        <begin position="336"/>
        <end position="526"/>
    </location>
</feature>
<comment type="caution">
    <text evidence="7">The sequence shown here is derived from an EMBL/GenBank/DDBJ whole genome shotgun (WGS) entry which is preliminary data.</text>
</comment>
<dbReference type="Gene3D" id="3.40.50.300">
    <property type="entry name" value="P-loop containing nucleotide triphosphate hydrolases"/>
    <property type="match status" value="1"/>
</dbReference>
<dbReference type="Pfam" id="PF00176">
    <property type="entry name" value="SNF2-rel_dom"/>
    <property type="match status" value="1"/>
</dbReference>
<evidence type="ECO:0000313" key="8">
    <source>
        <dbReference type="Proteomes" id="UP000738349"/>
    </source>
</evidence>
<dbReference type="CDD" id="cd18008">
    <property type="entry name" value="DEXDc_SHPRH-like"/>
    <property type="match status" value="1"/>
</dbReference>
<evidence type="ECO:0000259" key="6">
    <source>
        <dbReference type="PROSITE" id="PS51194"/>
    </source>
</evidence>
<name>A0A9P9FRG3_9HYPO</name>
<organism evidence="7 8">
    <name type="scientific">Dactylonectria macrodidyma</name>
    <dbReference type="NCBI Taxonomy" id="307937"/>
    <lineage>
        <taxon>Eukaryota</taxon>
        <taxon>Fungi</taxon>
        <taxon>Dikarya</taxon>
        <taxon>Ascomycota</taxon>
        <taxon>Pezizomycotina</taxon>
        <taxon>Sordariomycetes</taxon>
        <taxon>Hypocreomycetidae</taxon>
        <taxon>Hypocreales</taxon>
        <taxon>Nectriaceae</taxon>
        <taxon>Dactylonectria</taxon>
    </lineage>
</organism>
<dbReference type="PANTHER" id="PTHR45626:SF52">
    <property type="entry name" value="SINGLE-STRANDED DNA-DEPENDENT ATPASE (EUROFUNG)"/>
    <property type="match status" value="1"/>
</dbReference>
<dbReference type="InterPro" id="IPR001650">
    <property type="entry name" value="Helicase_C-like"/>
</dbReference>
<dbReference type="Gene3D" id="3.40.50.10810">
    <property type="entry name" value="Tandem AAA-ATPase domain"/>
    <property type="match status" value="1"/>
</dbReference>